<keyword evidence="9" id="KW-0408">Iron</keyword>
<evidence type="ECO:0000256" key="8">
    <source>
        <dbReference type="ARBA" id="ARBA00023002"/>
    </source>
</evidence>
<keyword evidence="5 12" id="KW-0812">Transmembrane</keyword>
<evidence type="ECO:0000256" key="4">
    <source>
        <dbReference type="ARBA" id="ARBA00022519"/>
    </source>
</evidence>
<dbReference type="GO" id="GO:0046872">
    <property type="term" value="F:metal ion binding"/>
    <property type="evidence" value="ECO:0007669"/>
    <property type="project" value="UniProtKB-KW"/>
</dbReference>
<evidence type="ECO:0000256" key="10">
    <source>
        <dbReference type="ARBA" id="ARBA00023033"/>
    </source>
</evidence>
<dbReference type="Proteomes" id="UP000193077">
    <property type="component" value="Unassembled WGS sequence"/>
</dbReference>
<dbReference type="EC" id="1.14.15.3" evidence="14"/>
<organism evidence="14 15">
    <name type="scientific">Falsiruegeria litorea R37</name>
    <dbReference type="NCBI Taxonomy" id="1200284"/>
    <lineage>
        <taxon>Bacteria</taxon>
        <taxon>Pseudomonadati</taxon>
        <taxon>Pseudomonadota</taxon>
        <taxon>Alphaproteobacteria</taxon>
        <taxon>Rhodobacterales</taxon>
        <taxon>Roseobacteraceae</taxon>
        <taxon>Falsiruegeria</taxon>
    </lineage>
</organism>
<accession>A0A1Y5T862</accession>
<keyword evidence="15" id="KW-1185">Reference proteome</keyword>
<evidence type="ECO:0000256" key="1">
    <source>
        <dbReference type="ARBA" id="ARBA00004429"/>
    </source>
</evidence>
<evidence type="ECO:0000256" key="9">
    <source>
        <dbReference type="ARBA" id="ARBA00023004"/>
    </source>
</evidence>
<evidence type="ECO:0000256" key="5">
    <source>
        <dbReference type="ARBA" id="ARBA00022692"/>
    </source>
</evidence>
<evidence type="ECO:0000256" key="6">
    <source>
        <dbReference type="ARBA" id="ARBA00022723"/>
    </source>
</evidence>
<evidence type="ECO:0000256" key="3">
    <source>
        <dbReference type="ARBA" id="ARBA00022475"/>
    </source>
</evidence>
<feature type="transmembrane region" description="Helical" evidence="12">
    <location>
        <begin position="194"/>
        <end position="211"/>
    </location>
</feature>
<dbReference type="OrthoDB" id="4759734at2"/>
<dbReference type="InterPro" id="IPR005804">
    <property type="entry name" value="FA_desaturase_dom"/>
</dbReference>
<dbReference type="GO" id="GO:0006629">
    <property type="term" value="P:lipid metabolic process"/>
    <property type="evidence" value="ECO:0007669"/>
    <property type="project" value="InterPro"/>
</dbReference>
<evidence type="ECO:0000256" key="11">
    <source>
        <dbReference type="ARBA" id="ARBA00023136"/>
    </source>
</evidence>
<comment type="subcellular location">
    <subcellularLocation>
        <location evidence="1">Cell inner membrane</location>
        <topology evidence="1">Multi-pass membrane protein</topology>
    </subcellularLocation>
</comment>
<evidence type="ECO:0000313" key="15">
    <source>
        <dbReference type="Proteomes" id="UP000193077"/>
    </source>
</evidence>
<dbReference type="InterPro" id="IPR033885">
    <property type="entry name" value="AlkB/XylM"/>
</dbReference>
<name>A0A1Y5T862_9RHOB</name>
<dbReference type="PANTHER" id="PTHR38674">
    <property type="entry name" value="ALKANE 1-MONOOXYGENASE 1"/>
    <property type="match status" value="1"/>
</dbReference>
<keyword evidence="10 14" id="KW-0503">Monooxygenase</keyword>
<protein>
    <submittedName>
        <fullName evidence="14">Alkane 1-monooxygenase 2</fullName>
        <ecNumber evidence="14">1.14.15.3</ecNumber>
    </submittedName>
</protein>
<dbReference type="CDD" id="cd03512">
    <property type="entry name" value="Alkane-hydroxylase"/>
    <property type="match status" value="1"/>
</dbReference>
<evidence type="ECO:0000256" key="7">
    <source>
        <dbReference type="ARBA" id="ARBA00022989"/>
    </source>
</evidence>
<gene>
    <name evidence="14" type="primary">alkB2_1</name>
    <name evidence="14" type="ORF">TRL7639_03171</name>
</gene>
<proteinExistence type="inferred from homology"/>
<keyword evidence="11 12" id="KW-0472">Membrane</keyword>
<evidence type="ECO:0000259" key="13">
    <source>
        <dbReference type="Pfam" id="PF00487"/>
    </source>
</evidence>
<keyword evidence="6" id="KW-0479">Metal-binding</keyword>
<evidence type="ECO:0000256" key="12">
    <source>
        <dbReference type="SAM" id="Phobius"/>
    </source>
</evidence>
<keyword evidence="7 12" id="KW-1133">Transmembrane helix</keyword>
<keyword evidence="4" id="KW-0997">Cell inner membrane</keyword>
<reference evidence="14 15" key="1">
    <citation type="submission" date="2017-03" db="EMBL/GenBank/DDBJ databases">
        <authorList>
            <person name="Afonso C.L."/>
            <person name="Miller P.J."/>
            <person name="Scott M.A."/>
            <person name="Spackman E."/>
            <person name="Goraichik I."/>
            <person name="Dimitrov K.M."/>
            <person name="Suarez D.L."/>
            <person name="Swayne D.E."/>
        </authorList>
    </citation>
    <scope>NUCLEOTIDE SEQUENCE [LARGE SCALE GENOMIC DNA]</scope>
    <source>
        <strain evidence="14 15">CECT 7639</strain>
    </source>
</reference>
<keyword evidence="3" id="KW-1003">Cell membrane</keyword>
<dbReference type="GO" id="GO:0004497">
    <property type="term" value="F:monooxygenase activity"/>
    <property type="evidence" value="ECO:0007669"/>
    <property type="project" value="UniProtKB-KW"/>
</dbReference>
<dbReference type="GO" id="GO:0005886">
    <property type="term" value="C:plasma membrane"/>
    <property type="evidence" value="ECO:0007669"/>
    <property type="project" value="UniProtKB-SubCell"/>
</dbReference>
<keyword evidence="8 14" id="KW-0560">Oxidoreductase</keyword>
<dbReference type="EMBL" id="FWFO01000002">
    <property type="protein sequence ID" value="SLN57901.1"/>
    <property type="molecule type" value="Genomic_DNA"/>
</dbReference>
<dbReference type="PANTHER" id="PTHR38674:SF1">
    <property type="entry name" value="ALKANE 1-MONOOXYGENASE 1"/>
    <property type="match status" value="1"/>
</dbReference>
<feature type="domain" description="Fatty acid desaturase" evidence="13">
    <location>
        <begin position="92"/>
        <end position="290"/>
    </location>
</feature>
<dbReference type="Pfam" id="PF00487">
    <property type="entry name" value="FA_desaturase"/>
    <property type="match status" value="1"/>
</dbReference>
<comment type="similarity">
    <text evidence="2">Belongs to the fatty acid desaturase type 1 family. AlkB subfamily.</text>
</comment>
<sequence length="336" mass="36558">MFWFAFASLSPVLSLGLAALWGGGWSLWALTHMTVFVVAMDRLSSTALASTNQTKGVARCLSCCLGLVHFAVLIVAVAALSGAQLGGGSKLALAAAVGLFLGQVSNSNAHELIHRSGRFERALGVAVYVSLLFGHHVSAHRRVHHVHVASDLDPNSARRGVGFYRFWPRAWIGSFRAGYRAETTIRRGRGIHPYWVYVGGALVCVGGSVLLSGGKGALIWIGLAGLAQTQLLLADYVQHYGLRRMQGADGRLEPAGPAHSWNAPQWYSGAMMLNAPRHSDHHMHPGRIFAALEMRDEMPTWPYAMPVMAVLALVPPVWRRIMDPRVECWAGERGQR</sequence>
<evidence type="ECO:0000256" key="2">
    <source>
        <dbReference type="ARBA" id="ARBA00010823"/>
    </source>
</evidence>
<evidence type="ECO:0000313" key="14">
    <source>
        <dbReference type="EMBL" id="SLN57901.1"/>
    </source>
</evidence>
<feature type="transmembrane region" description="Helical" evidence="12">
    <location>
        <begin position="217"/>
        <end position="237"/>
    </location>
</feature>
<dbReference type="AlphaFoldDB" id="A0A1Y5T862"/>
<feature type="transmembrane region" description="Helical" evidence="12">
    <location>
        <begin position="56"/>
        <end position="79"/>
    </location>
</feature>